<organism evidence="1">
    <name type="scientific">Nothobranchius kadleci</name>
    <name type="common">African annual killifish</name>
    <dbReference type="NCBI Taxonomy" id="1051664"/>
    <lineage>
        <taxon>Eukaryota</taxon>
        <taxon>Metazoa</taxon>
        <taxon>Chordata</taxon>
        <taxon>Craniata</taxon>
        <taxon>Vertebrata</taxon>
        <taxon>Euteleostomi</taxon>
        <taxon>Actinopterygii</taxon>
        <taxon>Neopterygii</taxon>
        <taxon>Teleostei</taxon>
        <taxon>Neoteleostei</taxon>
        <taxon>Acanthomorphata</taxon>
        <taxon>Ovalentaria</taxon>
        <taxon>Atherinomorphae</taxon>
        <taxon>Cyprinodontiformes</taxon>
        <taxon>Nothobranchiidae</taxon>
        <taxon>Nothobranchius</taxon>
    </lineage>
</organism>
<reference evidence="1" key="1">
    <citation type="submission" date="2016-05" db="EMBL/GenBank/DDBJ databases">
        <authorList>
            <person name="Lavstsen T."/>
            <person name="Jespersen J.S."/>
        </authorList>
    </citation>
    <scope>NUCLEOTIDE SEQUENCE</scope>
    <source>
        <tissue evidence="1">Brain</tissue>
    </source>
</reference>
<dbReference type="AlphaFoldDB" id="A0A1A8CW90"/>
<accession>A0A1A8CW90</accession>
<name>A0A1A8CW90_NOTKA</name>
<evidence type="ECO:0000313" key="1">
    <source>
        <dbReference type="EMBL" id="SBP82951.1"/>
    </source>
</evidence>
<reference evidence="1" key="2">
    <citation type="submission" date="2016-06" db="EMBL/GenBank/DDBJ databases">
        <title>The genome of a short-lived fish provides insights into sex chromosome evolution and the genetic control of aging.</title>
        <authorList>
            <person name="Reichwald K."/>
            <person name="Felder M."/>
            <person name="Petzold A."/>
            <person name="Koch P."/>
            <person name="Groth M."/>
            <person name="Platzer M."/>
        </authorList>
    </citation>
    <scope>NUCLEOTIDE SEQUENCE</scope>
    <source>
        <tissue evidence="1">Brain</tissue>
    </source>
</reference>
<protein>
    <submittedName>
        <fullName evidence="1">Si:ch211-102c2.4</fullName>
    </submittedName>
</protein>
<feature type="non-terminal residue" evidence="1">
    <location>
        <position position="89"/>
    </location>
</feature>
<sequence length="89" mass="10915">IKQNKRRSRSSRSMLDTTFRMNQNRWIQPTRESQQWFWSSVSNGFLQYLFLIGQNRELRCGGLEETHSRTVWYQTWTWPWPINCMALEK</sequence>
<feature type="non-terminal residue" evidence="1">
    <location>
        <position position="1"/>
    </location>
</feature>
<gene>
    <name evidence="1" type="primary">SI:CH211-102C2.4</name>
</gene>
<dbReference type="EMBL" id="HADZ01019010">
    <property type="protein sequence ID" value="SBP82951.1"/>
    <property type="molecule type" value="Transcribed_RNA"/>
</dbReference>
<proteinExistence type="predicted"/>